<gene>
    <name evidence="3" type="ordered locus">Dtox_0134</name>
</gene>
<dbReference type="Proteomes" id="UP000002217">
    <property type="component" value="Chromosome"/>
</dbReference>
<dbReference type="Pfam" id="PF02371">
    <property type="entry name" value="Transposase_20"/>
    <property type="match status" value="1"/>
</dbReference>
<dbReference type="InterPro" id="IPR002525">
    <property type="entry name" value="Transp_IS110-like_N"/>
</dbReference>
<protein>
    <submittedName>
        <fullName evidence="3">Transposase IS116/IS110/IS902 family protein</fullName>
    </submittedName>
</protein>
<dbReference type="InterPro" id="IPR003346">
    <property type="entry name" value="Transposase_20"/>
</dbReference>
<reference evidence="3 4" key="1">
    <citation type="journal article" date="2009" name="Stand. Genomic Sci.">
        <title>Complete genome sequence of Desulfotomaculum acetoxidans type strain (5575).</title>
        <authorList>
            <person name="Spring S."/>
            <person name="Lapidus A."/>
            <person name="Schroder M."/>
            <person name="Gleim D."/>
            <person name="Sims D."/>
            <person name="Meincke L."/>
            <person name="Glavina Del Rio T."/>
            <person name="Tice H."/>
            <person name="Copeland A."/>
            <person name="Cheng J.F."/>
            <person name="Lucas S."/>
            <person name="Chen F."/>
            <person name="Nolan M."/>
            <person name="Bruce D."/>
            <person name="Goodwin L."/>
            <person name="Pitluck S."/>
            <person name="Ivanova N."/>
            <person name="Mavromatis K."/>
            <person name="Mikhailova N."/>
            <person name="Pati A."/>
            <person name="Chen A."/>
            <person name="Palaniappan K."/>
            <person name="Land M."/>
            <person name="Hauser L."/>
            <person name="Chang Y.J."/>
            <person name="Jeffries C.D."/>
            <person name="Chain P."/>
            <person name="Saunders E."/>
            <person name="Brettin T."/>
            <person name="Detter J.C."/>
            <person name="Goker M."/>
            <person name="Bristow J."/>
            <person name="Eisen J.A."/>
            <person name="Markowitz V."/>
            <person name="Hugenholtz P."/>
            <person name="Kyrpides N.C."/>
            <person name="Klenk H.P."/>
            <person name="Han C."/>
        </authorList>
    </citation>
    <scope>NUCLEOTIDE SEQUENCE [LARGE SCALE GENOMIC DNA]</scope>
    <source>
        <strain evidence="4">ATCC 49208 / DSM 771 / VKM B-1644</strain>
    </source>
</reference>
<dbReference type="InterPro" id="IPR047650">
    <property type="entry name" value="Transpos_IS110"/>
</dbReference>
<organism evidence="3 4">
    <name type="scientific">Desulfofarcimen acetoxidans (strain ATCC 49208 / DSM 771 / KCTC 5769 / VKM B-1644 / 5575)</name>
    <name type="common">Desulfotomaculum acetoxidans</name>
    <dbReference type="NCBI Taxonomy" id="485916"/>
    <lineage>
        <taxon>Bacteria</taxon>
        <taxon>Bacillati</taxon>
        <taxon>Bacillota</taxon>
        <taxon>Clostridia</taxon>
        <taxon>Eubacteriales</taxon>
        <taxon>Peptococcaceae</taxon>
        <taxon>Desulfofarcimen</taxon>
    </lineage>
</organism>
<proteinExistence type="predicted"/>
<dbReference type="PANTHER" id="PTHR33055:SF15">
    <property type="entry name" value="TRANSPOSASE-RELATED"/>
    <property type="match status" value="1"/>
</dbReference>
<dbReference type="EMBL" id="CP001720">
    <property type="protein sequence ID" value="ACV61096.1"/>
    <property type="molecule type" value="Genomic_DNA"/>
</dbReference>
<evidence type="ECO:0000313" key="3">
    <source>
        <dbReference type="EMBL" id="ACV61096.1"/>
    </source>
</evidence>
<dbReference type="HOGENOM" id="CLU_036902_11_0_9"/>
<name>C8W2U0_DESAS</name>
<dbReference type="STRING" id="485916.Dtox_0134"/>
<dbReference type="PANTHER" id="PTHR33055">
    <property type="entry name" value="TRANSPOSASE FOR INSERTION SEQUENCE ELEMENT IS1111A"/>
    <property type="match status" value="1"/>
</dbReference>
<evidence type="ECO:0000313" key="4">
    <source>
        <dbReference type="Proteomes" id="UP000002217"/>
    </source>
</evidence>
<keyword evidence="4" id="KW-1185">Reference proteome</keyword>
<dbReference type="KEGG" id="dae:Dtox_0134"/>
<accession>C8W2U0</accession>
<feature type="domain" description="Transposase IS116/IS110/IS902 C-terminal" evidence="2">
    <location>
        <begin position="278"/>
        <end position="360"/>
    </location>
</feature>
<dbReference type="AlphaFoldDB" id="C8W2U0"/>
<dbReference type="eggNOG" id="COG3547">
    <property type="taxonomic scope" value="Bacteria"/>
</dbReference>
<dbReference type="Pfam" id="PF01548">
    <property type="entry name" value="DEDD_Tnp_IS110"/>
    <property type="match status" value="1"/>
</dbReference>
<dbReference type="RefSeq" id="WP_012813548.1">
    <property type="nucleotide sequence ID" value="NC_013216.1"/>
</dbReference>
<evidence type="ECO:0000259" key="1">
    <source>
        <dbReference type="Pfam" id="PF01548"/>
    </source>
</evidence>
<dbReference type="GO" id="GO:0003677">
    <property type="term" value="F:DNA binding"/>
    <property type="evidence" value="ECO:0007669"/>
    <property type="project" value="InterPro"/>
</dbReference>
<evidence type="ECO:0000259" key="2">
    <source>
        <dbReference type="Pfam" id="PF02371"/>
    </source>
</evidence>
<feature type="domain" description="Transposase IS110-like N-terminal" evidence="1">
    <location>
        <begin position="33"/>
        <end position="180"/>
    </location>
</feature>
<sequence>MPESKTQKPKKQKAKKLVEPIEIDNDALYENCAGLDVHQETVVICVLFGSIDKRPKKVVETFKTTTSGLLDLADFLLSYNVTHVAMESTSVYWKPVWNVLENTFSLILANARTIKNVPGRKTDVKDASWIAKLLRNGLIEGSFVPPLPIRDLRDLTRYKRKLLNDLVAEKNRIHKTLQDANIKLTTYISDIFGVSRRNLLEAIICGQVIKPADLDVLIKGKLRKKIPEIVDALNGRLRLHHREMLLYSWDHILYIEKVIANIEVKIQQELVIYQEAIELIKSLSLIKDTTAAVIIVEIGVDMTVFHSDKHISSWAGLSPGNNESAGKRKSSRTTQGNTALKSILCQCAWAASRQRDSRLNALFWRITKNQGKKKAVIATAHEILVIVYHMLSRGVPYNELGRDYLGKHINNQESKAVKYLTQKGYIIQPPEGECA</sequence>
<dbReference type="GO" id="GO:0006313">
    <property type="term" value="P:DNA transposition"/>
    <property type="evidence" value="ECO:0007669"/>
    <property type="project" value="InterPro"/>
</dbReference>
<dbReference type="NCBIfam" id="NF033542">
    <property type="entry name" value="transpos_IS110"/>
    <property type="match status" value="1"/>
</dbReference>
<dbReference type="GO" id="GO:0004803">
    <property type="term" value="F:transposase activity"/>
    <property type="evidence" value="ECO:0007669"/>
    <property type="project" value="InterPro"/>
</dbReference>